<evidence type="ECO:0000313" key="1">
    <source>
        <dbReference type="EMBL" id="MBB6556165.1"/>
    </source>
</evidence>
<evidence type="ECO:0000313" key="2">
    <source>
        <dbReference type="Proteomes" id="UP000565579"/>
    </source>
</evidence>
<name>A0A7X0P6H3_9ACTN</name>
<sequence length="99" mass="10792">MESYPRESKEYLPVPIDGPGTLTSHVVDMQVCLYPVRPADDGWKTAGWDTVDGQTVAQIMIGPGSDFDFSDEPGTYVPYVRIHATPELPVVEGAPVQIS</sequence>
<dbReference type="Proteomes" id="UP000565579">
    <property type="component" value="Unassembled WGS sequence"/>
</dbReference>
<dbReference type="EMBL" id="JACHMI010000001">
    <property type="protein sequence ID" value="MBB6556165.1"/>
    <property type="molecule type" value="Genomic_DNA"/>
</dbReference>
<reference evidence="1 2" key="1">
    <citation type="submission" date="2020-08" db="EMBL/GenBank/DDBJ databases">
        <title>Sequencing the genomes of 1000 actinobacteria strains.</title>
        <authorList>
            <person name="Klenk H.-P."/>
        </authorList>
    </citation>
    <scope>NUCLEOTIDE SEQUENCE [LARGE SCALE GENOMIC DNA]</scope>
    <source>
        <strain evidence="1 2">DSM 43768</strain>
    </source>
</reference>
<keyword evidence="2" id="KW-1185">Reference proteome</keyword>
<dbReference type="AlphaFoldDB" id="A0A7X0P6H3"/>
<proteinExistence type="predicted"/>
<protein>
    <submittedName>
        <fullName evidence="1">Uncharacterized protein</fullName>
    </submittedName>
</protein>
<gene>
    <name evidence="1" type="ORF">HD593_010960</name>
</gene>
<comment type="caution">
    <text evidence="1">The sequence shown here is derived from an EMBL/GenBank/DDBJ whole genome shotgun (WGS) entry which is preliminary data.</text>
</comment>
<dbReference type="RefSeq" id="WP_185110647.1">
    <property type="nucleotide sequence ID" value="NZ_JACHMI010000001.1"/>
</dbReference>
<accession>A0A7X0P6H3</accession>
<organism evidence="1 2">
    <name type="scientific">Nonomuraea rubra</name>
    <dbReference type="NCBI Taxonomy" id="46180"/>
    <lineage>
        <taxon>Bacteria</taxon>
        <taxon>Bacillati</taxon>
        <taxon>Actinomycetota</taxon>
        <taxon>Actinomycetes</taxon>
        <taxon>Streptosporangiales</taxon>
        <taxon>Streptosporangiaceae</taxon>
        <taxon>Nonomuraea</taxon>
    </lineage>
</organism>